<comment type="similarity">
    <text evidence="1">Belongs to the LCL3 family.</text>
</comment>
<name>A0A9P7CCJ6_RHIOR</name>
<dbReference type="PANTHER" id="PTHR12302">
    <property type="entry name" value="EBNA2 BINDING PROTEIN P100"/>
    <property type="match status" value="1"/>
</dbReference>
<dbReference type="PROSITE" id="PS50830">
    <property type="entry name" value="TNASE_3"/>
    <property type="match status" value="1"/>
</dbReference>
<evidence type="ECO:0000256" key="6">
    <source>
        <dbReference type="SAM" id="Phobius"/>
    </source>
</evidence>
<protein>
    <recommendedName>
        <fullName evidence="7">TNase-like domain-containing protein</fullName>
    </recommendedName>
</protein>
<evidence type="ECO:0000313" key="9">
    <source>
        <dbReference type="Proteomes" id="UP000717996"/>
    </source>
</evidence>
<keyword evidence="4" id="KW-0378">Hydrolase</keyword>
<keyword evidence="5" id="KW-0106">Calcium</keyword>
<feature type="transmembrane region" description="Helical" evidence="6">
    <location>
        <begin position="38"/>
        <end position="56"/>
    </location>
</feature>
<dbReference type="SMART" id="SM00318">
    <property type="entry name" value="SNc"/>
    <property type="match status" value="1"/>
</dbReference>
<evidence type="ECO:0000256" key="2">
    <source>
        <dbReference type="ARBA" id="ARBA00022722"/>
    </source>
</evidence>
<reference evidence="8" key="1">
    <citation type="journal article" date="2020" name="Microb. Genom.">
        <title>Genetic diversity of clinical and environmental Mucorales isolates obtained from an investigation of mucormycosis cases among solid organ transplant recipients.</title>
        <authorList>
            <person name="Nguyen M.H."/>
            <person name="Kaul D."/>
            <person name="Muto C."/>
            <person name="Cheng S.J."/>
            <person name="Richter R.A."/>
            <person name="Bruno V.M."/>
            <person name="Liu G."/>
            <person name="Beyhan S."/>
            <person name="Sundermann A.J."/>
            <person name="Mounaud S."/>
            <person name="Pasculle A.W."/>
            <person name="Nierman W.C."/>
            <person name="Driscoll E."/>
            <person name="Cumbie R."/>
            <person name="Clancy C.J."/>
            <person name="Dupont C.L."/>
        </authorList>
    </citation>
    <scope>NUCLEOTIDE SEQUENCE</scope>
    <source>
        <strain evidence="8">GL16</strain>
    </source>
</reference>
<keyword evidence="6" id="KW-0472">Membrane</keyword>
<evidence type="ECO:0000259" key="7">
    <source>
        <dbReference type="PROSITE" id="PS50830"/>
    </source>
</evidence>
<dbReference type="OrthoDB" id="430293at2759"/>
<evidence type="ECO:0000256" key="4">
    <source>
        <dbReference type="ARBA" id="ARBA00022801"/>
    </source>
</evidence>
<dbReference type="InterPro" id="IPR035437">
    <property type="entry name" value="SNase_OB-fold_sf"/>
</dbReference>
<evidence type="ECO:0000313" key="8">
    <source>
        <dbReference type="EMBL" id="KAG1546325.1"/>
    </source>
</evidence>
<dbReference type="AlphaFoldDB" id="A0A9P7CCJ6"/>
<feature type="domain" description="TNase-like" evidence="7">
    <location>
        <begin position="80"/>
        <end position="227"/>
    </location>
</feature>
<dbReference type="GO" id="GO:0004519">
    <property type="term" value="F:endonuclease activity"/>
    <property type="evidence" value="ECO:0007669"/>
    <property type="project" value="UniProtKB-KW"/>
</dbReference>
<gene>
    <name evidence="8" type="ORF">G6F51_004948</name>
</gene>
<organism evidence="8 9">
    <name type="scientific">Rhizopus oryzae</name>
    <name type="common">Mucormycosis agent</name>
    <name type="synonym">Rhizopus arrhizus var. delemar</name>
    <dbReference type="NCBI Taxonomy" id="64495"/>
    <lineage>
        <taxon>Eukaryota</taxon>
        <taxon>Fungi</taxon>
        <taxon>Fungi incertae sedis</taxon>
        <taxon>Mucoromycota</taxon>
        <taxon>Mucoromycotina</taxon>
        <taxon>Mucoromycetes</taxon>
        <taxon>Mucorales</taxon>
        <taxon>Mucorineae</taxon>
        <taxon>Rhizopodaceae</taxon>
        <taxon>Rhizopus</taxon>
    </lineage>
</organism>
<dbReference type="GO" id="GO:0016787">
    <property type="term" value="F:hydrolase activity"/>
    <property type="evidence" value="ECO:0007669"/>
    <property type="project" value="UniProtKB-KW"/>
</dbReference>
<proteinExistence type="inferred from homology"/>
<accession>A0A9P7CCJ6</accession>
<dbReference type="EMBL" id="JAANIT010000576">
    <property type="protein sequence ID" value="KAG1546325.1"/>
    <property type="molecule type" value="Genomic_DNA"/>
</dbReference>
<keyword evidence="6" id="KW-0812">Transmembrane</keyword>
<comment type="caution">
    <text evidence="8">The sequence shown here is derived from an EMBL/GenBank/DDBJ whole genome shotgun (WGS) entry which is preliminary data.</text>
</comment>
<dbReference type="Proteomes" id="UP000717996">
    <property type="component" value="Unassembled WGS sequence"/>
</dbReference>
<dbReference type="PANTHER" id="PTHR12302:SF3">
    <property type="entry name" value="SERINE_THREONINE-PROTEIN KINASE 31"/>
    <property type="match status" value="1"/>
</dbReference>
<dbReference type="Gene3D" id="2.40.50.90">
    <property type="match status" value="1"/>
</dbReference>
<sequence>MTKNEDQDLWTLWKTTLEQKTATLGQLDAWADSVVQEFWRPITGGLLVLMPALYLFSRFVVGKRFRTAAHIPQEVLEKGLKIRGKVVAVGDSDNFRLYHTPGFGWGWIRKVPQTKRELANQTIAIRIAGVDAPESAHFGMPAQPFSAEAKEFLTNMVLNKNVQVQLLSRDQYSRVVAMAYVRSSPFFLKKNVSLEMVKAGLASIYVAKGAQYAGILDQLKKHEDKAKLTEGSKNFEYVIEHNIRKTLVVMNLLTSIGVNPTEFDRLISTRFYAQIVRARLEYELATN</sequence>
<dbReference type="Pfam" id="PF00565">
    <property type="entry name" value="SNase"/>
    <property type="match status" value="1"/>
</dbReference>
<evidence type="ECO:0000256" key="3">
    <source>
        <dbReference type="ARBA" id="ARBA00022759"/>
    </source>
</evidence>
<dbReference type="GO" id="GO:0005739">
    <property type="term" value="C:mitochondrion"/>
    <property type="evidence" value="ECO:0007669"/>
    <property type="project" value="TreeGrafter"/>
</dbReference>
<keyword evidence="3" id="KW-0255">Endonuclease</keyword>
<keyword evidence="2" id="KW-0540">Nuclease</keyword>
<evidence type="ECO:0000256" key="1">
    <source>
        <dbReference type="ARBA" id="ARBA00005435"/>
    </source>
</evidence>
<keyword evidence="6" id="KW-1133">Transmembrane helix</keyword>
<evidence type="ECO:0000256" key="5">
    <source>
        <dbReference type="ARBA" id="ARBA00022837"/>
    </source>
</evidence>
<dbReference type="InterPro" id="IPR016071">
    <property type="entry name" value="Staphylococal_nuclease_OB-fold"/>
</dbReference>
<dbReference type="SUPFAM" id="SSF50199">
    <property type="entry name" value="Staphylococcal nuclease"/>
    <property type="match status" value="1"/>
</dbReference>